<evidence type="ECO:0000256" key="1">
    <source>
        <dbReference type="SAM" id="SignalP"/>
    </source>
</evidence>
<gene>
    <name evidence="2" type="ORF">CDEB00056_LOCUS20669</name>
</gene>
<dbReference type="AlphaFoldDB" id="A0A7S3QG90"/>
<reference evidence="2" key="1">
    <citation type="submission" date="2021-01" db="EMBL/GenBank/DDBJ databases">
        <authorList>
            <person name="Corre E."/>
            <person name="Pelletier E."/>
            <person name="Niang G."/>
            <person name="Scheremetjew M."/>
            <person name="Finn R."/>
            <person name="Kale V."/>
            <person name="Holt S."/>
            <person name="Cochrane G."/>
            <person name="Meng A."/>
            <person name="Brown T."/>
            <person name="Cohen L."/>
        </authorList>
    </citation>
    <scope>NUCLEOTIDE SEQUENCE</scope>
    <source>
        <strain evidence="2">MM31A-1</strain>
    </source>
</reference>
<proteinExistence type="predicted"/>
<sequence length="709" mass="78398">MKFHPLLLISTILAHSSAQTCSMHGFTLKLHDECSLNALRDSYLNYLAEPENQILAQSSCGVEDLDDLLDGQDVDSLCQNAIDINGEITFDDIVQQEKDNNFVESFYRGNTYWNEEVETNYDLDDPNGPATNVLKKDIAQVPLYYELAEQKKVKYPGEIENFDLDTCDMNAVMCCWSLDRQRDNDGNCATPYDTNCVDKDPADNTDICGVHLERGSSSNNLNTDGFTVLEGGNDDGEGATHCHGFAFSNNANDAETRYMGNNLFYISMYDHLYKRGYARNIPGAPMCGCVEEMPVVTRSDCTQVDVTETFTFVYDPSAGFSVAASDVNIDFNSCQGLGKNNDLSAYVARLETEGKVTLAQKNALKYHLVESKNCPKAIERNLASKGIARGFNDNAYEETYTFPPTDTDQIVHGLCVLGASSAGAFSDTNFDLEYRVVPDFRDGVKLWSDRDYVVEGIIGADMCEGGIYLEPSRHKTIDRYTDITIGANSIDGGYITMCVLLSTDKRTGKWDKHFPSNRFTVSEEFVFTSDKATGGMRSYCKTLPEPPTPAPSVPPTMSPPDGSYDFPPVATSQFVHGLCAIGASYFTATATDQNLTYKVGSDNFQDGVRLWSNRDYVVDGIQGADMCEGGIYLEPSRHKRIRQNTKISVEVNSKEEGNVTICAIITTDSRAGKWNVELPSEGFVASENTFKFTNGRVTGGMRSYCKIIK</sequence>
<evidence type="ECO:0000313" key="2">
    <source>
        <dbReference type="EMBL" id="CAE0475816.1"/>
    </source>
</evidence>
<feature type="signal peptide" evidence="1">
    <location>
        <begin position="1"/>
        <end position="18"/>
    </location>
</feature>
<dbReference type="EMBL" id="HBIO01026927">
    <property type="protein sequence ID" value="CAE0475816.1"/>
    <property type="molecule type" value="Transcribed_RNA"/>
</dbReference>
<keyword evidence="1" id="KW-0732">Signal</keyword>
<feature type="chain" id="PRO_5031537877" description="Subtilisin" evidence="1">
    <location>
        <begin position="19"/>
        <end position="709"/>
    </location>
</feature>
<evidence type="ECO:0008006" key="3">
    <source>
        <dbReference type="Google" id="ProtNLM"/>
    </source>
</evidence>
<protein>
    <recommendedName>
        <fullName evidence="3">Subtilisin</fullName>
    </recommendedName>
</protein>
<organism evidence="2">
    <name type="scientific">Chaetoceros debilis</name>
    <dbReference type="NCBI Taxonomy" id="122233"/>
    <lineage>
        <taxon>Eukaryota</taxon>
        <taxon>Sar</taxon>
        <taxon>Stramenopiles</taxon>
        <taxon>Ochrophyta</taxon>
        <taxon>Bacillariophyta</taxon>
        <taxon>Coscinodiscophyceae</taxon>
        <taxon>Chaetocerotophycidae</taxon>
        <taxon>Chaetocerotales</taxon>
        <taxon>Chaetocerotaceae</taxon>
        <taxon>Chaetoceros</taxon>
    </lineage>
</organism>
<accession>A0A7S3QG90</accession>
<name>A0A7S3QG90_9STRA</name>